<name>A0A0C1N685_9CYAN</name>
<evidence type="ECO:0000313" key="4">
    <source>
        <dbReference type="EMBL" id="KAF3886104.1"/>
    </source>
</evidence>
<sequence>MFKQLLTGSCIFLFLLVGNLSVQAQQKPVSPSSSPTPQTQPPATTTTPTNTQVSSEELQKFARTIKQLIGIEQNANQEMSQVITKSGLSQERFFAIYKSQKTPSTPPTPAVSSQEKQQFEKAFTNLRQIQQQAETKMKQVLQTEGLQPERFNQIEAVVRQDPALQKKVREMIKG</sequence>
<dbReference type="Pfam" id="PF13767">
    <property type="entry name" value="DUF4168"/>
    <property type="match status" value="1"/>
</dbReference>
<evidence type="ECO:0000259" key="3">
    <source>
        <dbReference type="Pfam" id="PF13767"/>
    </source>
</evidence>
<dbReference type="EMBL" id="JHEG02000048">
    <property type="protein sequence ID" value="KIE10172.1"/>
    <property type="molecule type" value="Genomic_DNA"/>
</dbReference>
<organism evidence="5">
    <name type="scientific">Tolypothrix bouteillei VB521301</name>
    <dbReference type="NCBI Taxonomy" id="1479485"/>
    <lineage>
        <taxon>Bacteria</taxon>
        <taxon>Bacillati</taxon>
        <taxon>Cyanobacteriota</taxon>
        <taxon>Cyanophyceae</taxon>
        <taxon>Nostocales</taxon>
        <taxon>Tolypothrichaceae</taxon>
        <taxon>Tolypothrix</taxon>
    </lineage>
</organism>
<protein>
    <submittedName>
        <fullName evidence="4">DUF4168 domain-containing protein</fullName>
    </submittedName>
</protein>
<dbReference type="STRING" id="1479485.DA73_0216270"/>
<dbReference type="InterPro" id="IPR025433">
    <property type="entry name" value="DUF4168"/>
</dbReference>
<dbReference type="AlphaFoldDB" id="A0A0C1N685"/>
<keyword evidence="6" id="KW-1185">Reference proteome</keyword>
<reference evidence="4" key="2">
    <citation type="submission" date="2019-11" db="EMBL/GenBank/DDBJ databases">
        <title>Improved Assembly of Tolypothrix boutellei genome.</title>
        <authorList>
            <person name="Sarangi A.N."/>
            <person name="Mukherjee M."/>
            <person name="Ghosh S."/>
            <person name="Singh D."/>
            <person name="Das A."/>
            <person name="Kant S."/>
            <person name="Prusty A."/>
            <person name="Tripathy S."/>
        </authorList>
    </citation>
    <scope>NUCLEOTIDE SEQUENCE</scope>
    <source>
        <strain evidence="4">VB521301</strain>
    </source>
</reference>
<dbReference type="RefSeq" id="WP_038084348.1">
    <property type="nucleotide sequence ID" value="NZ_JHEG04000001.1"/>
</dbReference>
<comment type="caution">
    <text evidence="5">The sequence shown here is derived from an EMBL/GenBank/DDBJ whole genome shotgun (WGS) entry which is preliminary data.</text>
</comment>
<feature type="chain" id="PRO_5036532967" evidence="2">
    <location>
        <begin position="25"/>
        <end position="174"/>
    </location>
</feature>
<reference evidence="5" key="1">
    <citation type="journal article" date="2015" name="Genome Announc.">
        <title>Draft Genome Sequence of Tolypothrix boutellei Strain VB521301.</title>
        <authorList>
            <person name="Chandrababunaidu M.M."/>
            <person name="Singh D."/>
            <person name="Sen D."/>
            <person name="Bhan S."/>
            <person name="Das S."/>
            <person name="Gupta A."/>
            <person name="Adhikary S.P."/>
            <person name="Tripathy S."/>
        </authorList>
    </citation>
    <scope>NUCLEOTIDE SEQUENCE</scope>
    <source>
        <strain evidence="5">VB521301</strain>
    </source>
</reference>
<proteinExistence type="predicted"/>
<evidence type="ECO:0000256" key="2">
    <source>
        <dbReference type="SAM" id="SignalP"/>
    </source>
</evidence>
<gene>
    <name evidence="5" type="ORF">DA73_0216270</name>
    <name evidence="4" type="ORF">DA73_0400011950</name>
</gene>
<evidence type="ECO:0000256" key="1">
    <source>
        <dbReference type="SAM" id="MobiDB-lite"/>
    </source>
</evidence>
<evidence type="ECO:0000313" key="5">
    <source>
        <dbReference type="EMBL" id="KIE10172.1"/>
    </source>
</evidence>
<keyword evidence="2" id="KW-0732">Signal</keyword>
<feature type="region of interest" description="Disordered" evidence="1">
    <location>
        <begin position="26"/>
        <end position="53"/>
    </location>
</feature>
<feature type="signal peptide" evidence="2">
    <location>
        <begin position="1"/>
        <end position="24"/>
    </location>
</feature>
<accession>A0A0C1N685</accession>
<dbReference type="EMBL" id="JHEG04000001">
    <property type="protein sequence ID" value="KAF3886104.1"/>
    <property type="molecule type" value="Genomic_DNA"/>
</dbReference>
<dbReference type="OrthoDB" id="530963at2"/>
<dbReference type="Proteomes" id="UP000029738">
    <property type="component" value="Unassembled WGS sequence"/>
</dbReference>
<evidence type="ECO:0000313" key="6">
    <source>
        <dbReference type="Proteomes" id="UP000029738"/>
    </source>
</evidence>
<feature type="domain" description="DUF4168" evidence="3">
    <location>
        <begin position="54"/>
        <end position="168"/>
    </location>
</feature>